<dbReference type="OrthoDB" id="10313138at2759"/>
<dbReference type="Proteomes" id="UP000018144">
    <property type="component" value="Unassembled WGS sequence"/>
</dbReference>
<feature type="chain" id="PRO_5004651150" evidence="1">
    <location>
        <begin position="20"/>
        <end position="155"/>
    </location>
</feature>
<evidence type="ECO:0000313" key="3">
    <source>
        <dbReference type="Proteomes" id="UP000018144"/>
    </source>
</evidence>
<dbReference type="EMBL" id="HF935642">
    <property type="protein sequence ID" value="CCX11737.1"/>
    <property type="molecule type" value="Genomic_DNA"/>
</dbReference>
<proteinExistence type="predicted"/>
<reference evidence="2 3" key="1">
    <citation type="journal article" date="2013" name="PLoS Genet.">
        <title>The genome and development-dependent transcriptomes of Pyronema confluens: a window into fungal evolution.</title>
        <authorList>
            <person name="Traeger S."/>
            <person name="Altegoer F."/>
            <person name="Freitag M."/>
            <person name="Gabaldon T."/>
            <person name="Kempken F."/>
            <person name="Kumar A."/>
            <person name="Marcet-Houben M."/>
            <person name="Poggeler S."/>
            <person name="Stajich J.E."/>
            <person name="Nowrousian M."/>
        </authorList>
    </citation>
    <scope>NUCLEOTIDE SEQUENCE [LARGE SCALE GENOMIC DNA]</scope>
    <source>
        <strain evidence="3">CBS 100304</strain>
        <tissue evidence="2">Vegetative mycelium</tissue>
    </source>
</reference>
<name>U4L602_PYROM</name>
<organism evidence="2 3">
    <name type="scientific">Pyronema omphalodes (strain CBS 100304)</name>
    <name type="common">Pyronema confluens</name>
    <dbReference type="NCBI Taxonomy" id="1076935"/>
    <lineage>
        <taxon>Eukaryota</taxon>
        <taxon>Fungi</taxon>
        <taxon>Dikarya</taxon>
        <taxon>Ascomycota</taxon>
        <taxon>Pezizomycotina</taxon>
        <taxon>Pezizomycetes</taxon>
        <taxon>Pezizales</taxon>
        <taxon>Pyronemataceae</taxon>
        <taxon>Pyronema</taxon>
    </lineage>
</organism>
<gene>
    <name evidence="2" type="ORF">PCON_11331</name>
</gene>
<keyword evidence="1" id="KW-0732">Signal</keyword>
<accession>U4L602</accession>
<keyword evidence="3" id="KW-1185">Reference proteome</keyword>
<sequence length="155" mass="17100">MQLLILITPLLLLAPTIQAAIYLKNPAIKPQCSPGPDDRLTDIKTVDKWSKELKKRGGWCCAGQKWKKCNRIVAGNPRREDLATLCIMPSSPIEETCAPCTKVADLMVQLMKVCVYKGDVAGDGGFLEEGKMKVQLLLFEPIIFNPPFPGSPMDD</sequence>
<feature type="signal peptide" evidence="1">
    <location>
        <begin position="1"/>
        <end position="19"/>
    </location>
</feature>
<evidence type="ECO:0000313" key="2">
    <source>
        <dbReference type="EMBL" id="CCX11737.1"/>
    </source>
</evidence>
<protein>
    <submittedName>
        <fullName evidence="2">Uncharacterized protein</fullName>
    </submittedName>
</protein>
<dbReference type="AlphaFoldDB" id="U4L602"/>
<evidence type="ECO:0000256" key="1">
    <source>
        <dbReference type="SAM" id="SignalP"/>
    </source>
</evidence>